<gene>
    <name evidence="1" type="ORF">C7S16_3297</name>
</gene>
<proteinExistence type="predicted"/>
<protein>
    <submittedName>
        <fullName evidence="1">Uncharacterized protein</fullName>
    </submittedName>
</protein>
<accession>A0AAW9D2R1</accession>
<sequence length="42" mass="4871">MRARRARRARRLGGVLCRAPLRHDDNAAILAAFIFYRAYIVI</sequence>
<dbReference type="Proteomes" id="UP001272137">
    <property type="component" value="Unassembled WGS sequence"/>
</dbReference>
<dbReference type="EMBL" id="QXCT01000002">
    <property type="protein sequence ID" value="MDW9254651.1"/>
    <property type="molecule type" value="Genomic_DNA"/>
</dbReference>
<dbReference type="AlphaFoldDB" id="A0AAW9D2R1"/>
<evidence type="ECO:0000313" key="2">
    <source>
        <dbReference type="Proteomes" id="UP001272137"/>
    </source>
</evidence>
<evidence type="ECO:0000313" key="1">
    <source>
        <dbReference type="EMBL" id="MDW9254651.1"/>
    </source>
</evidence>
<reference evidence="1" key="1">
    <citation type="submission" date="2018-08" db="EMBL/GenBank/DDBJ databases">
        <title>Identification of Burkholderia cepacia strains that express a Burkholderia pseudomallei-like capsular polysaccharide.</title>
        <authorList>
            <person name="Burtnick M.N."/>
            <person name="Vongsouvath M."/>
            <person name="Newton P."/>
            <person name="Wuthiekanun V."/>
            <person name="Limmathurotsakul D."/>
            <person name="Brett P.J."/>
            <person name="Chantratita N."/>
            <person name="Dance D.A."/>
        </authorList>
    </citation>
    <scope>NUCLEOTIDE SEQUENCE</scope>
    <source>
        <strain evidence="1">SBXCC001</strain>
    </source>
</reference>
<comment type="caution">
    <text evidence="1">The sequence shown here is derived from an EMBL/GenBank/DDBJ whole genome shotgun (WGS) entry which is preliminary data.</text>
</comment>
<organism evidence="1 2">
    <name type="scientific">Burkholderia thailandensis</name>
    <dbReference type="NCBI Taxonomy" id="57975"/>
    <lineage>
        <taxon>Bacteria</taxon>
        <taxon>Pseudomonadati</taxon>
        <taxon>Pseudomonadota</taxon>
        <taxon>Betaproteobacteria</taxon>
        <taxon>Burkholderiales</taxon>
        <taxon>Burkholderiaceae</taxon>
        <taxon>Burkholderia</taxon>
        <taxon>pseudomallei group</taxon>
    </lineage>
</organism>
<name>A0AAW9D2R1_BURTH</name>